<keyword evidence="5" id="KW-1185">Reference proteome</keyword>
<evidence type="ECO:0000256" key="1">
    <source>
        <dbReference type="SAM" id="MobiDB-lite"/>
    </source>
</evidence>
<dbReference type="Pfam" id="PF20177">
    <property type="entry name" value="DUF6542"/>
    <property type="match status" value="1"/>
</dbReference>
<dbReference type="STRING" id="909613.UO65_1918"/>
<feature type="transmembrane region" description="Helical" evidence="2">
    <location>
        <begin position="62"/>
        <end position="78"/>
    </location>
</feature>
<feature type="region of interest" description="Disordered" evidence="1">
    <location>
        <begin position="152"/>
        <end position="212"/>
    </location>
</feature>
<dbReference type="AlphaFoldDB" id="W7J1I4"/>
<gene>
    <name evidence="4" type="ORF">UO65_1918</name>
</gene>
<dbReference type="Proteomes" id="UP000019277">
    <property type="component" value="Unassembled WGS sequence"/>
</dbReference>
<sequence>MTATRDRQSDLDDDRAGPAWDERPLFGASRGLPWWGAVLLALALSAIAAVVDMQRQETLGGIYQGGFVLGCVAAVCLVRRRNLFGPMVQPPLVFAVTAAGALIALSPDEGSGRKQLLITVAFPLTSNFPTMAITTAVCVAIGVARLLRQRDPARDTGDRGADDAAPRERKPRQETRERRPRPPREEAKREPRPDRGPRDPNRKPTTRKPRPE</sequence>
<name>W7J1I4_9PSEU</name>
<dbReference type="InterPro" id="IPR046672">
    <property type="entry name" value="DUF6542"/>
</dbReference>
<evidence type="ECO:0000256" key="2">
    <source>
        <dbReference type="SAM" id="Phobius"/>
    </source>
</evidence>
<keyword evidence="2" id="KW-0812">Transmembrane</keyword>
<dbReference type="eggNOG" id="ENOG50348VF">
    <property type="taxonomic scope" value="Bacteria"/>
</dbReference>
<dbReference type="PATRIC" id="fig|909613.9.peg.1931"/>
<evidence type="ECO:0000259" key="3">
    <source>
        <dbReference type="Pfam" id="PF20177"/>
    </source>
</evidence>
<evidence type="ECO:0000313" key="5">
    <source>
        <dbReference type="Proteomes" id="UP000019277"/>
    </source>
</evidence>
<feature type="transmembrane region" description="Helical" evidence="2">
    <location>
        <begin position="32"/>
        <end position="50"/>
    </location>
</feature>
<dbReference type="EMBL" id="AYXG01000071">
    <property type="protein sequence ID" value="EWC62796.1"/>
    <property type="molecule type" value="Genomic_DNA"/>
</dbReference>
<proteinExistence type="predicted"/>
<keyword evidence="2" id="KW-0472">Membrane</keyword>
<comment type="caution">
    <text evidence="4">The sequence shown here is derived from an EMBL/GenBank/DDBJ whole genome shotgun (WGS) entry which is preliminary data.</text>
</comment>
<protein>
    <recommendedName>
        <fullName evidence="3">DUF6542 domain-containing protein</fullName>
    </recommendedName>
</protein>
<dbReference type="RefSeq" id="WP_052020949.1">
    <property type="nucleotide sequence ID" value="NZ_AYXG01000071.1"/>
</dbReference>
<reference evidence="4 5" key="1">
    <citation type="journal article" date="2014" name="Genome Announc.">
        <title>Draft Genome Sequence of the Antitrypanosomally Active Sponge-Associated Bacterium Actinokineospora sp. Strain EG49.</title>
        <authorList>
            <person name="Harjes J."/>
            <person name="Ryu T."/>
            <person name="Abdelmohsen U.R."/>
            <person name="Moitinho-Silva L."/>
            <person name="Horn H."/>
            <person name="Ravasi T."/>
            <person name="Hentschel U."/>
        </authorList>
    </citation>
    <scope>NUCLEOTIDE SEQUENCE [LARGE SCALE GENOMIC DNA]</scope>
    <source>
        <strain evidence="4 5">EG49</strain>
    </source>
</reference>
<feature type="transmembrane region" description="Helical" evidence="2">
    <location>
        <begin position="127"/>
        <end position="147"/>
    </location>
</feature>
<accession>W7J1I4</accession>
<keyword evidence="2" id="KW-1133">Transmembrane helix</keyword>
<organism evidence="4 5">
    <name type="scientific">Actinokineospora spheciospongiae</name>
    <dbReference type="NCBI Taxonomy" id="909613"/>
    <lineage>
        <taxon>Bacteria</taxon>
        <taxon>Bacillati</taxon>
        <taxon>Actinomycetota</taxon>
        <taxon>Actinomycetes</taxon>
        <taxon>Pseudonocardiales</taxon>
        <taxon>Pseudonocardiaceae</taxon>
        <taxon>Actinokineospora</taxon>
    </lineage>
</organism>
<feature type="compositionally biased region" description="Basic and acidic residues" evidence="1">
    <location>
        <begin position="152"/>
        <end position="202"/>
    </location>
</feature>
<feature type="domain" description="DUF6542" evidence="3">
    <location>
        <begin position="31"/>
        <end position="150"/>
    </location>
</feature>
<dbReference type="OrthoDB" id="5192877at2"/>
<feature type="transmembrane region" description="Helical" evidence="2">
    <location>
        <begin position="90"/>
        <end position="107"/>
    </location>
</feature>
<evidence type="ECO:0000313" key="4">
    <source>
        <dbReference type="EMBL" id="EWC62796.1"/>
    </source>
</evidence>